<dbReference type="EC" id="2.1.1.-" evidence="4"/>
<accession>A0A8T0DFR0</accession>
<organism evidence="5 6">
    <name type="scientific">Paragonimus westermani</name>
    <dbReference type="NCBI Taxonomy" id="34504"/>
    <lineage>
        <taxon>Eukaryota</taxon>
        <taxon>Metazoa</taxon>
        <taxon>Spiralia</taxon>
        <taxon>Lophotrochozoa</taxon>
        <taxon>Platyhelminthes</taxon>
        <taxon>Trematoda</taxon>
        <taxon>Digenea</taxon>
        <taxon>Plagiorchiida</taxon>
        <taxon>Troglotremata</taxon>
        <taxon>Troglotrematidae</taxon>
        <taxon>Paragonimus</taxon>
    </lineage>
</organism>
<evidence type="ECO:0000313" key="5">
    <source>
        <dbReference type="EMBL" id="KAF8566629.1"/>
    </source>
</evidence>
<dbReference type="Gene3D" id="3.40.50.150">
    <property type="entry name" value="Vaccinia Virus protein VP39"/>
    <property type="match status" value="1"/>
</dbReference>
<comment type="similarity">
    <text evidence="1 4">Belongs to the methyltransferase superfamily. METL family.</text>
</comment>
<dbReference type="SUPFAM" id="SSF53335">
    <property type="entry name" value="S-adenosyl-L-methionine-dependent methyltransferases"/>
    <property type="match status" value="1"/>
</dbReference>
<comment type="caution">
    <text evidence="5">The sequence shown here is derived from an EMBL/GenBank/DDBJ whole genome shotgun (WGS) entry which is preliminary data.</text>
</comment>
<keyword evidence="6" id="KW-1185">Reference proteome</keyword>
<dbReference type="GO" id="GO:0008173">
    <property type="term" value="F:RNA methyltransferase activity"/>
    <property type="evidence" value="ECO:0007669"/>
    <property type="project" value="UniProtKB-ARBA"/>
</dbReference>
<evidence type="ECO:0000256" key="1">
    <source>
        <dbReference type="ARBA" id="ARBA00009725"/>
    </source>
</evidence>
<proteinExistence type="inferred from homology"/>
<keyword evidence="2 4" id="KW-0489">Methyltransferase</keyword>
<dbReference type="Proteomes" id="UP000699462">
    <property type="component" value="Unassembled WGS sequence"/>
</dbReference>
<dbReference type="AlphaFoldDB" id="A0A8T0DFR0"/>
<dbReference type="OrthoDB" id="417697at2759"/>
<reference evidence="5 6" key="1">
    <citation type="submission" date="2019-07" db="EMBL/GenBank/DDBJ databases">
        <title>Annotation for the trematode Paragonimus westermani.</title>
        <authorList>
            <person name="Choi Y.-J."/>
        </authorList>
    </citation>
    <scope>NUCLEOTIDE SEQUENCE [LARGE SCALE GENOMIC DNA]</scope>
    <source>
        <strain evidence="5">180907_Pwestermani</strain>
    </source>
</reference>
<dbReference type="Pfam" id="PF13489">
    <property type="entry name" value="Methyltransf_23"/>
    <property type="match status" value="1"/>
</dbReference>
<dbReference type="EMBL" id="JTDF01004842">
    <property type="protein sequence ID" value="KAF8566629.1"/>
    <property type="molecule type" value="Genomic_DNA"/>
</dbReference>
<dbReference type="InterPro" id="IPR029063">
    <property type="entry name" value="SAM-dependent_MTases_sf"/>
</dbReference>
<sequence>MTKWVSDATANGTVIMSASDQLIFTHSDQKHGRFGVRCLSNTSDVYSHNAWDDVEWSEEMKDEASKLIADNTKNKLSLEMQEHYEAGASDYWDKFYNQHDNKFFKDRSWLHTEFPELFSDKSNFISFYHIDARRNHHYSRGWLWSREYDFPYIASYTKSTEYDSSRCQAFVFDVTKTDTELPFPSNSLDFVIMIFVLSAISPVLFQSVLRNLTAYLKPGGMLLFRDYGRYDMAQLRFKKGKCLAENFYLRADGTRVYFFEQKELKQLFEDIGLIEVQNKIDRRLLVNRKRKLKMYRVWIQCKYIKQ</sequence>
<evidence type="ECO:0000256" key="3">
    <source>
        <dbReference type="ARBA" id="ARBA00022679"/>
    </source>
</evidence>
<gene>
    <name evidence="5" type="ORF">P879_09641</name>
</gene>
<keyword evidence="3 4" id="KW-0808">Transferase</keyword>
<comment type="function">
    <text evidence="4">S-adenosyl-L-methionine-dependent methyltransferase.</text>
</comment>
<evidence type="ECO:0000256" key="2">
    <source>
        <dbReference type="ARBA" id="ARBA00022603"/>
    </source>
</evidence>
<name>A0A8T0DFR0_9TREM</name>
<dbReference type="PIRSF" id="PIRSF037755">
    <property type="entry name" value="Mettl2_prd"/>
    <property type="match status" value="1"/>
</dbReference>
<dbReference type="GO" id="GO:0032259">
    <property type="term" value="P:methylation"/>
    <property type="evidence" value="ECO:0007669"/>
    <property type="project" value="UniProtKB-KW"/>
</dbReference>
<evidence type="ECO:0000313" key="6">
    <source>
        <dbReference type="Proteomes" id="UP000699462"/>
    </source>
</evidence>
<protein>
    <recommendedName>
        <fullName evidence="4">tRNA N(3)-methylcytidine methyltransferase</fullName>
        <ecNumber evidence="4">2.1.1.-</ecNumber>
    </recommendedName>
</protein>
<dbReference type="PANTHER" id="PTHR22809">
    <property type="entry name" value="METHYLTRANSFERASE-RELATED"/>
    <property type="match status" value="1"/>
</dbReference>
<dbReference type="PANTHER" id="PTHR22809:SF11">
    <property type="entry name" value="TRNA N(3)-METHYLCYTIDINE METHYLTRANSFERASE METTL2"/>
    <property type="match status" value="1"/>
</dbReference>
<dbReference type="InterPro" id="IPR026113">
    <property type="entry name" value="METTL2/6/8-like"/>
</dbReference>
<evidence type="ECO:0000256" key="4">
    <source>
        <dbReference type="PIRNR" id="PIRNR037755"/>
    </source>
</evidence>
<dbReference type="GO" id="GO:0008757">
    <property type="term" value="F:S-adenosylmethionine-dependent methyltransferase activity"/>
    <property type="evidence" value="ECO:0007669"/>
    <property type="project" value="UniProtKB-ARBA"/>
</dbReference>